<name>A0A2U1Q6Q3_ARTAN</name>
<evidence type="ECO:0000259" key="1">
    <source>
        <dbReference type="Pfam" id="PF11883"/>
    </source>
</evidence>
<accession>A0A2U1Q6Q3</accession>
<dbReference type="Pfam" id="PF11883">
    <property type="entry name" value="DUF3403"/>
    <property type="match status" value="1"/>
</dbReference>
<proteinExistence type="predicted"/>
<dbReference type="STRING" id="35608.A0A2U1Q6Q3"/>
<dbReference type="InterPro" id="IPR011009">
    <property type="entry name" value="Kinase-like_dom_sf"/>
</dbReference>
<comment type="caution">
    <text evidence="2">The sequence shown here is derived from an EMBL/GenBank/DDBJ whole genome shotgun (WGS) entry which is preliminary data.</text>
</comment>
<dbReference type="GO" id="GO:0004674">
    <property type="term" value="F:protein serine/threonine kinase activity"/>
    <property type="evidence" value="ECO:0007669"/>
    <property type="project" value="InterPro"/>
</dbReference>
<dbReference type="EMBL" id="PKPP01000368">
    <property type="protein sequence ID" value="PWA93686.1"/>
    <property type="molecule type" value="Genomic_DNA"/>
</dbReference>
<reference evidence="2 3" key="1">
    <citation type="journal article" date="2018" name="Mol. Plant">
        <title>The genome of Artemisia annua provides insight into the evolution of Asteraceae family and artemisinin biosynthesis.</title>
        <authorList>
            <person name="Shen Q."/>
            <person name="Zhang L."/>
            <person name="Liao Z."/>
            <person name="Wang S."/>
            <person name="Yan T."/>
            <person name="Shi P."/>
            <person name="Liu M."/>
            <person name="Fu X."/>
            <person name="Pan Q."/>
            <person name="Wang Y."/>
            <person name="Lv Z."/>
            <person name="Lu X."/>
            <person name="Zhang F."/>
            <person name="Jiang W."/>
            <person name="Ma Y."/>
            <person name="Chen M."/>
            <person name="Hao X."/>
            <person name="Li L."/>
            <person name="Tang Y."/>
            <person name="Lv G."/>
            <person name="Zhou Y."/>
            <person name="Sun X."/>
            <person name="Brodelius P.E."/>
            <person name="Rose J.K.C."/>
            <person name="Tang K."/>
        </authorList>
    </citation>
    <scope>NUCLEOTIDE SEQUENCE [LARGE SCALE GENOMIC DNA]</scope>
    <source>
        <strain evidence="3">cv. Huhao1</strain>
        <tissue evidence="2">Leaf</tissue>
    </source>
</reference>
<keyword evidence="2" id="KW-0430">Lectin</keyword>
<dbReference type="PANTHER" id="PTHR27006">
    <property type="entry name" value="PROMASTIGOTE SURFACE ANTIGEN PROTEIN PSA"/>
    <property type="match status" value="1"/>
</dbReference>
<dbReference type="GO" id="GO:0030246">
    <property type="term" value="F:carbohydrate binding"/>
    <property type="evidence" value="ECO:0007669"/>
    <property type="project" value="UniProtKB-KW"/>
</dbReference>
<protein>
    <submittedName>
        <fullName evidence="2">Bulb-type lectin domain-containing protein</fullName>
    </submittedName>
</protein>
<organism evidence="2 3">
    <name type="scientific">Artemisia annua</name>
    <name type="common">Sweet wormwood</name>
    <dbReference type="NCBI Taxonomy" id="35608"/>
    <lineage>
        <taxon>Eukaryota</taxon>
        <taxon>Viridiplantae</taxon>
        <taxon>Streptophyta</taxon>
        <taxon>Embryophyta</taxon>
        <taxon>Tracheophyta</taxon>
        <taxon>Spermatophyta</taxon>
        <taxon>Magnoliopsida</taxon>
        <taxon>eudicotyledons</taxon>
        <taxon>Gunneridae</taxon>
        <taxon>Pentapetalae</taxon>
        <taxon>asterids</taxon>
        <taxon>campanulids</taxon>
        <taxon>Asterales</taxon>
        <taxon>Asteraceae</taxon>
        <taxon>Asteroideae</taxon>
        <taxon>Anthemideae</taxon>
        <taxon>Artemisiinae</taxon>
        <taxon>Artemisia</taxon>
    </lineage>
</organism>
<dbReference type="AlphaFoldDB" id="A0A2U1Q6Q3"/>
<dbReference type="Proteomes" id="UP000245207">
    <property type="component" value="Unassembled WGS sequence"/>
</dbReference>
<evidence type="ECO:0000313" key="2">
    <source>
        <dbReference type="EMBL" id="PWA93686.1"/>
    </source>
</evidence>
<dbReference type="PANTHER" id="PTHR27006:SF562">
    <property type="entry name" value="REPEAT TRANSMEMBRANE PROTEIN KINASE, PUTATIVE-RELATED"/>
    <property type="match status" value="1"/>
</dbReference>
<dbReference type="Gene3D" id="1.10.510.10">
    <property type="entry name" value="Transferase(Phosphotransferase) domain 1"/>
    <property type="match status" value="1"/>
</dbReference>
<evidence type="ECO:0000313" key="3">
    <source>
        <dbReference type="Proteomes" id="UP000245207"/>
    </source>
</evidence>
<gene>
    <name evidence="2" type="ORF">CTI12_AA051730</name>
</gene>
<dbReference type="OrthoDB" id="4062651at2759"/>
<sequence>MIILNSAFSRHLDPHQKVTSLEKSISLLGYAWSLWTEDKPFELMDQIPLASCNSSEVLKCITVGLLCVQGDPDDRPTMTNVVMMLGGDIVTLPTPKEPAFITRREHVISSSSSSSKPDTLTNNMVTITEFEGR</sequence>
<dbReference type="SUPFAM" id="SSF56112">
    <property type="entry name" value="Protein kinase-like (PK-like)"/>
    <property type="match status" value="1"/>
</dbReference>
<keyword evidence="3" id="KW-1185">Reference proteome</keyword>
<dbReference type="InterPro" id="IPR021820">
    <property type="entry name" value="S-locus_recpt_kinase_C"/>
</dbReference>
<feature type="domain" description="S-locus receptor kinase C-terminal" evidence="1">
    <location>
        <begin position="89"/>
        <end position="133"/>
    </location>
</feature>